<dbReference type="AlphaFoldDB" id="A0A136IUT5"/>
<dbReference type="OrthoDB" id="3928002at2759"/>
<sequence>MALSTFGFLVITSIPTVIGIAEAIDGQKRQNQEAKDRVKFHLTARFSADGVALPEQAAAVFKDGKLCFDHPSHPVAGYPFNGYYFGWPAQEGVQGLVSQVSADPPVLNWIFADKETGLIRHGTRTEAADHVVGTWSWTEDEQWLTLGGGQKFVAVENHDGTWTAHFDKNGNLDDTLDARQVLDIQLHRELQLGVSSSYVRADGSGAA</sequence>
<evidence type="ECO:0000313" key="2">
    <source>
        <dbReference type="EMBL" id="KXJ88559.1"/>
    </source>
</evidence>
<name>A0A136IUT5_9PEZI</name>
<dbReference type="PANTHER" id="PTHR38049">
    <property type="entry name" value="RICIN B LECTIN DOMAIN-CONTAINING PROTEIN"/>
    <property type="match status" value="1"/>
</dbReference>
<dbReference type="STRING" id="196109.A0A136IUT5"/>
<proteinExistence type="predicted"/>
<dbReference type="PANTHER" id="PTHR38049:SF1">
    <property type="entry name" value="PROTEIN KINASE DOMAIN-CONTAINING PROTEIN"/>
    <property type="match status" value="1"/>
</dbReference>
<accession>A0A136IUT5</accession>
<keyword evidence="1" id="KW-0732">Signal</keyword>
<reference evidence="3" key="1">
    <citation type="submission" date="2016-02" db="EMBL/GenBank/DDBJ databases">
        <title>Draft genome sequence of Microdochium bolleyi, a fungal endophyte of beachgrass.</title>
        <authorList>
            <consortium name="DOE Joint Genome Institute"/>
            <person name="David A.S."/>
            <person name="May G."/>
            <person name="Haridas S."/>
            <person name="Lim J."/>
            <person name="Wang M."/>
            <person name="Labutti K."/>
            <person name="Lipzen A."/>
            <person name="Barry K."/>
            <person name="Grigoriev I.V."/>
        </authorList>
    </citation>
    <scope>NUCLEOTIDE SEQUENCE [LARGE SCALE GENOMIC DNA]</scope>
    <source>
        <strain evidence="3">J235TASD1</strain>
    </source>
</reference>
<gene>
    <name evidence="2" type="ORF">Micbo1qcDRAFT_207275</name>
</gene>
<protein>
    <submittedName>
        <fullName evidence="2">Uncharacterized protein</fullName>
    </submittedName>
</protein>
<dbReference type="EMBL" id="KQ964258">
    <property type="protein sequence ID" value="KXJ88559.1"/>
    <property type="molecule type" value="Genomic_DNA"/>
</dbReference>
<evidence type="ECO:0000256" key="1">
    <source>
        <dbReference type="SAM" id="SignalP"/>
    </source>
</evidence>
<dbReference type="Proteomes" id="UP000070501">
    <property type="component" value="Unassembled WGS sequence"/>
</dbReference>
<feature type="signal peptide" evidence="1">
    <location>
        <begin position="1"/>
        <end position="23"/>
    </location>
</feature>
<keyword evidence="3" id="KW-1185">Reference proteome</keyword>
<organism evidence="2 3">
    <name type="scientific">Microdochium bolleyi</name>
    <dbReference type="NCBI Taxonomy" id="196109"/>
    <lineage>
        <taxon>Eukaryota</taxon>
        <taxon>Fungi</taxon>
        <taxon>Dikarya</taxon>
        <taxon>Ascomycota</taxon>
        <taxon>Pezizomycotina</taxon>
        <taxon>Sordariomycetes</taxon>
        <taxon>Xylariomycetidae</taxon>
        <taxon>Xylariales</taxon>
        <taxon>Microdochiaceae</taxon>
        <taxon>Microdochium</taxon>
    </lineage>
</organism>
<dbReference type="InParanoid" id="A0A136IUT5"/>
<evidence type="ECO:0000313" key="3">
    <source>
        <dbReference type="Proteomes" id="UP000070501"/>
    </source>
</evidence>
<feature type="chain" id="PRO_5007293183" evidence="1">
    <location>
        <begin position="24"/>
        <end position="207"/>
    </location>
</feature>